<keyword evidence="2" id="KW-1185">Reference proteome</keyword>
<dbReference type="Proteomes" id="UP001279734">
    <property type="component" value="Unassembled WGS sequence"/>
</dbReference>
<evidence type="ECO:0000313" key="1">
    <source>
        <dbReference type="EMBL" id="GMH08757.1"/>
    </source>
</evidence>
<dbReference type="PANTHER" id="PTHR35485">
    <property type="entry name" value="OS01G0888900 PROTEIN"/>
    <property type="match status" value="1"/>
</dbReference>
<name>A0AAD3XL81_NEPGR</name>
<dbReference type="AlphaFoldDB" id="A0AAD3XL81"/>
<accession>A0AAD3XL81</accession>
<reference evidence="1" key="1">
    <citation type="submission" date="2023-05" db="EMBL/GenBank/DDBJ databases">
        <title>Nepenthes gracilis genome sequencing.</title>
        <authorList>
            <person name="Fukushima K."/>
        </authorList>
    </citation>
    <scope>NUCLEOTIDE SEQUENCE</scope>
    <source>
        <strain evidence="1">SING2019-196</strain>
    </source>
</reference>
<dbReference type="PANTHER" id="PTHR35485:SF4">
    <property type="entry name" value="EXPRESSED PROTEIN"/>
    <property type="match status" value="1"/>
</dbReference>
<sequence length="109" mass="12597">MEGIIPLVLRTIKRNRNRRQYRCLSSEAALTFDVSDFHVNDDHLQRNFDATPPRKTSGFVLQDEREYEGKDAGYWSPQISGKPKTQVVRFRSRSMSMSVFSCLTGPLKE</sequence>
<organism evidence="1 2">
    <name type="scientific">Nepenthes gracilis</name>
    <name type="common">Slender pitcher plant</name>
    <dbReference type="NCBI Taxonomy" id="150966"/>
    <lineage>
        <taxon>Eukaryota</taxon>
        <taxon>Viridiplantae</taxon>
        <taxon>Streptophyta</taxon>
        <taxon>Embryophyta</taxon>
        <taxon>Tracheophyta</taxon>
        <taxon>Spermatophyta</taxon>
        <taxon>Magnoliopsida</taxon>
        <taxon>eudicotyledons</taxon>
        <taxon>Gunneridae</taxon>
        <taxon>Pentapetalae</taxon>
        <taxon>Caryophyllales</taxon>
        <taxon>Nepenthaceae</taxon>
        <taxon>Nepenthes</taxon>
    </lineage>
</organism>
<protein>
    <submittedName>
        <fullName evidence="1">Uncharacterized protein</fullName>
    </submittedName>
</protein>
<proteinExistence type="predicted"/>
<evidence type="ECO:0000313" key="2">
    <source>
        <dbReference type="Proteomes" id="UP001279734"/>
    </source>
</evidence>
<gene>
    <name evidence="1" type="ORF">Nepgr_010597</name>
</gene>
<comment type="caution">
    <text evidence="1">The sequence shown here is derived from an EMBL/GenBank/DDBJ whole genome shotgun (WGS) entry which is preliminary data.</text>
</comment>
<dbReference type="EMBL" id="BSYO01000008">
    <property type="protein sequence ID" value="GMH08757.1"/>
    <property type="molecule type" value="Genomic_DNA"/>
</dbReference>